<comment type="similarity">
    <text evidence="10">Belongs to the glycosyltransferase 28 family. MurG subfamily.</text>
</comment>
<dbReference type="NCBIfam" id="TIGR01133">
    <property type="entry name" value="murG"/>
    <property type="match status" value="1"/>
</dbReference>
<feature type="binding site" evidence="10">
    <location>
        <position position="194"/>
    </location>
    <ligand>
        <name>UDP-N-acetyl-alpha-D-glucosamine</name>
        <dbReference type="ChEBI" id="CHEBI:57705"/>
    </ligand>
</feature>
<protein>
    <recommendedName>
        <fullName evidence="10">UDP-N-acetylglucosamine--N-acetylmuramyl-(pentapeptide) pyrophosphoryl-undecaprenol N-acetylglucosamine transferase</fullName>
        <ecNumber evidence="10">2.4.1.227</ecNumber>
    </recommendedName>
    <alternativeName>
        <fullName evidence="10">Undecaprenyl-PP-MurNAc-pentapeptide-UDPGlcNAc GlcNAc transferase</fullName>
    </alternativeName>
</protein>
<evidence type="ECO:0000256" key="1">
    <source>
        <dbReference type="ARBA" id="ARBA00022475"/>
    </source>
</evidence>
<dbReference type="EC" id="2.4.1.227" evidence="10"/>
<evidence type="ECO:0000313" key="13">
    <source>
        <dbReference type="EMBL" id="MEC4176404.1"/>
    </source>
</evidence>
<evidence type="ECO:0000256" key="6">
    <source>
        <dbReference type="ARBA" id="ARBA00022984"/>
    </source>
</evidence>
<evidence type="ECO:0000256" key="7">
    <source>
        <dbReference type="ARBA" id="ARBA00023136"/>
    </source>
</evidence>
<dbReference type="RefSeq" id="WP_338210708.1">
    <property type="nucleotide sequence ID" value="NZ_JAYMFF010000015.1"/>
</dbReference>
<evidence type="ECO:0000256" key="4">
    <source>
        <dbReference type="ARBA" id="ARBA00022679"/>
    </source>
</evidence>
<evidence type="ECO:0000256" key="10">
    <source>
        <dbReference type="HAMAP-Rule" id="MF_00033"/>
    </source>
</evidence>
<feature type="binding site" evidence="10">
    <location>
        <position position="296"/>
    </location>
    <ligand>
        <name>UDP-N-acetyl-alpha-D-glucosamine</name>
        <dbReference type="ChEBI" id="CHEBI:57705"/>
    </ligand>
</feature>
<dbReference type="Pfam" id="PF04101">
    <property type="entry name" value="Glyco_tran_28_C"/>
    <property type="match status" value="1"/>
</dbReference>
<keyword evidence="4 10" id="KW-0808">Transferase</keyword>
<feature type="domain" description="Glycosyl transferase family 28 C-terminal" evidence="12">
    <location>
        <begin position="187"/>
        <end position="353"/>
    </location>
</feature>
<dbReference type="SUPFAM" id="SSF53756">
    <property type="entry name" value="UDP-Glycosyltransferase/glycogen phosphorylase"/>
    <property type="match status" value="1"/>
</dbReference>
<sequence>MLAVLSGGGTAGHINPALALAGVLQDRGWDVRFAGTPHGVEARLVPAAGIPFTAFEASGFNRKHPTSLAKGVAKIAASTRKAERWFREIRPDVVVGFGGYVSIPVARAAEKMGIPVVLHEQNSVMGMANKYLAKKADAVCLTYEHSLQCLAPGAPCRVTGNPVRRSVIEADRSAGRALFDLTDDDLMLLVFGGSLGARHINEAVVALKDQLLARPHLRIVHLTGPKELDAVTEALALTEDEAARWTLMGYQDRMGETLAAADVIVSRAGATSLAEISARAIPAVLVPYPYATEDHQTINARSYVEAGCAFMVPDAALDGDEFPRALFALVDDEGRRASQTSAARAQKTAQAAEMLADVVAEAAAGRCSTVQ</sequence>
<dbReference type="GO" id="GO:0016757">
    <property type="term" value="F:glycosyltransferase activity"/>
    <property type="evidence" value="ECO:0007669"/>
    <property type="project" value="UniProtKB-KW"/>
</dbReference>
<keyword evidence="6 10" id="KW-0573">Peptidoglycan synthesis</keyword>
<evidence type="ECO:0000259" key="12">
    <source>
        <dbReference type="Pfam" id="PF04101"/>
    </source>
</evidence>
<dbReference type="InterPro" id="IPR007235">
    <property type="entry name" value="Glyco_trans_28_C"/>
</dbReference>
<reference evidence="13 14" key="1">
    <citation type="submission" date="2024-01" db="EMBL/GenBank/DDBJ databases">
        <title>novel species in genus Adlercreutzia.</title>
        <authorList>
            <person name="Liu X."/>
        </authorList>
    </citation>
    <scope>NUCLEOTIDE SEQUENCE [LARGE SCALE GENOMIC DNA]</scope>
    <source>
        <strain evidence="13 14">R7</strain>
    </source>
</reference>
<dbReference type="Gene3D" id="3.40.50.2000">
    <property type="entry name" value="Glycogen Phosphorylase B"/>
    <property type="match status" value="2"/>
</dbReference>
<comment type="pathway">
    <text evidence="10">Cell wall biogenesis; peptidoglycan biosynthesis.</text>
</comment>
<keyword evidence="2 10" id="KW-0132">Cell division</keyword>
<comment type="function">
    <text evidence="10">Cell wall formation. Catalyzes the transfer of a GlcNAc subunit on undecaprenyl-pyrophosphoryl-MurNAc-pentapeptide (lipid intermediate I) to form undecaprenyl-pyrophosphoryl-MurNAc-(pentapeptide)GlcNAc (lipid intermediate II).</text>
</comment>
<keyword evidence="8 10" id="KW-0131">Cell cycle</keyword>
<evidence type="ECO:0000256" key="5">
    <source>
        <dbReference type="ARBA" id="ARBA00022960"/>
    </source>
</evidence>
<keyword evidence="5 10" id="KW-0133">Cell shape</keyword>
<evidence type="ECO:0000256" key="8">
    <source>
        <dbReference type="ARBA" id="ARBA00023306"/>
    </source>
</evidence>
<dbReference type="Proteomes" id="UP001349994">
    <property type="component" value="Unassembled WGS sequence"/>
</dbReference>
<comment type="caution">
    <text evidence="10">Lacks conserved residue(s) required for the propagation of feature annotation.</text>
</comment>
<keyword evidence="1 10" id="KW-1003">Cell membrane</keyword>
<name>A0ABU6IJ18_9ACTN</name>
<feature type="binding site" evidence="10">
    <location>
        <position position="164"/>
    </location>
    <ligand>
        <name>UDP-N-acetyl-alpha-D-glucosamine</name>
        <dbReference type="ChEBI" id="CHEBI:57705"/>
    </ligand>
</feature>
<evidence type="ECO:0000259" key="11">
    <source>
        <dbReference type="Pfam" id="PF03033"/>
    </source>
</evidence>
<feature type="domain" description="Glycosyltransferase family 28 N-terminal" evidence="11">
    <location>
        <begin position="4"/>
        <end position="139"/>
    </location>
</feature>
<comment type="caution">
    <text evidence="13">The sequence shown here is derived from an EMBL/GenBank/DDBJ whole genome shotgun (WGS) entry which is preliminary data.</text>
</comment>
<evidence type="ECO:0000256" key="3">
    <source>
        <dbReference type="ARBA" id="ARBA00022676"/>
    </source>
</evidence>
<keyword evidence="3 10" id="KW-0328">Glycosyltransferase</keyword>
<keyword evidence="9 10" id="KW-0961">Cell wall biogenesis/degradation</keyword>
<feature type="binding site" evidence="10">
    <location>
        <begin position="10"/>
        <end position="12"/>
    </location>
    <ligand>
        <name>UDP-N-acetyl-alpha-D-glucosamine</name>
        <dbReference type="ChEBI" id="CHEBI:57705"/>
    </ligand>
</feature>
<dbReference type="PANTHER" id="PTHR21015:SF22">
    <property type="entry name" value="GLYCOSYLTRANSFERASE"/>
    <property type="match status" value="1"/>
</dbReference>
<evidence type="ECO:0000256" key="2">
    <source>
        <dbReference type="ARBA" id="ARBA00022618"/>
    </source>
</evidence>
<dbReference type="EMBL" id="JAYMFF010000015">
    <property type="protein sequence ID" value="MEC4176404.1"/>
    <property type="molecule type" value="Genomic_DNA"/>
</dbReference>
<keyword evidence="7 10" id="KW-0472">Membrane</keyword>
<dbReference type="PANTHER" id="PTHR21015">
    <property type="entry name" value="UDP-N-ACETYLGLUCOSAMINE--N-ACETYLMURAMYL-(PENTAPEPTIDE) PYROPHOSPHORYL-UNDECAPRENOL N-ACETYLGLUCOSAMINE TRANSFERASE 1"/>
    <property type="match status" value="1"/>
</dbReference>
<dbReference type="InterPro" id="IPR004276">
    <property type="entry name" value="GlycoTrans_28_N"/>
</dbReference>
<feature type="binding site" evidence="10">
    <location>
        <position position="122"/>
    </location>
    <ligand>
        <name>UDP-N-acetyl-alpha-D-glucosamine</name>
        <dbReference type="ChEBI" id="CHEBI:57705"/>
    </ligand>
</feature>
<organism evidence="13 14">
    <name type="scientific">Adlercreutzia wanghongyangiae</name>
    <dbReference type="NCBI Taxonomy" id="3111451"/>
    <lineage>
        <taxon>Bacteria</taxon>
        <taxon>Bacillati</taxon>
        <taxon>Actinomycetota</taxon>
        <taxon>Coriobacteriia</taxon>
        <taxon>Eggerthellales</taxon>
        <taxon>Eggerthellaceae</taxon>
        <taxon>Adlercreutzia</taxon>
    </lineage>
</organism>
<dbReference type="InterPro" id="IPR006009">
    <property type="entry name" value="GlcNAc_MurG"/>
</dbReference>
<dbReference type="Pfam" id="PF03033">
    <property type="entry name" value="Glyco_transf_28"/>
    <property type="match status" value="1"/>
</dbReference>
<keyword evidence="14" id="KW-1185">Reference proteome</keyword>
<dbReference type="HAMAP" id="MF_00033">
    <property type="entry name" value="MurG"/>
    <property type="match status" value="1"/>
</dbReference>
<accession>A0ABU6IJ18</accession>
<dbReference type="CDD" id="cd03785">
    <property type="entry name" value="GT28_MurG"/>
    <property type="match status" value="1"/>
</dbReference>
<evidence type="ECO:0000256" key="9">
    <source>
        <dbReference type="ARBA" id="ARBA00023316"/>
    </source>
</evidence>
<evidence type="ECO:0000313" key="14">
    <source>
        <dbReference type="Proteomes" id="UP001349994"/>
    </source>
</evidence>
<gene>
    <name evidence="10 13" type="primary">murG</name>
    <name evidence="13" type="ORF">VIN30_08095</name>
</gene>
<comment type="subcellular location">
    <subcellularLocation>
        <location evidence="10">Cell membrane</location>
        <topology evidence="10">Peripheral membrane protein</topology>
        <orientation evidence="10">Cytoplasmic side</orientation>
    </subcellularLocation>
</comment>
<proteinExistence type="inferred from homology"/>
<comment type="catalytic activity">
    <reaction evidence="10">
        <text>di-trans,octa-cis-undecaprenyl diphospho-N-acetyl-alpha-D-muramoyl-L-alanyl-D-glutamyl-meso-2,6-diaminopimeloyl-D-alanyl-D-alanine + UDP-N-acetyl-alpha-D-glucosamine = di-trans,octa-cis-undecaprenyl diphospho-[N-acetyl-alpha-D-glucosaminyl-(1-&gt;4)]-N-acetyl-alpha-D-muramoyl-L-alanyl-D-glutamyl-meso-2,6-diaminopimeloyl-D-alanyl-D-alanine + UDP + H(+)</text>
        <dbReference type="Rhea" id="RHEA:31227"/>
        <dbReference type="ChEBI" id="CHEBI:15378"/>
        <dbReference type="ChEBI" id="CHEBI:57705"/>
        <dbReference type="ChEBI" id="CHEBI:58223"/>
        <dbReference type="ChEBI" id="CHEBI:61387"/>
        <dbReference type="ChEBI" id="CHEBI:61388"/>
        <dbReference type="EC" id="2.4.1.227"/>
    </reaction>
</comment>